<keyword evidence="1" id="KW-1133">Transmembrane helix</keyword>
<organism evidence="2 3">
    <name type="scientific">Flavobacterium fragile</name>
    <dbReference type="NCBI Taxonomy" id="2949085"/>
    <lineage>
        <taxon>Bacteria</taxon>
        <taxon>Pseudomonadati</taxon>
        <taxon>Bacteroidota</taxon>
        <taxon>Flavobacteriia</taxon>
        <taxon>Flavobacteriales</taxon>
        <taxon>Flavobacteriaceae</taxon>
        <taxon>Flavobacterium</taxon>
    </lineage>
</organism>
<comment type="caution">
    <text evidence="2">The sequence shown here is derived from an EMBL/GenBank/DDBJ whole genome shotgun (WGS) entry which is preliminary data.</text>
</comment>
<name>A0ABT0TFF3_9FLAO</name>
<evidence type="ECO:0000256" key="1">
    <source>
        <dbReference type="SAM" id="Phobius"/>
    </source>
</evidence>
<keyword evidence="1" id="KW-0812">Transmembrane</keyword>
<keyword evidence="3" id="KW-1185">Reference proteome</keyword>
<gene>
    <name evidence="2" type="ORF">NAT47_04730</name>
</gene>
<protein>
    <submittedName>
        <fullName evidence="2">Uncharacterized protein</fullName>
    </submittedName>
</protein>
<sequence length="67" mass="8052">MIVKSPIFKRCIFFIFFFSSFIYSQPVDSGDDVQDVPTAAPIADWLYPVLFLGWLYMFFRYKKFVKY</sequence>
<evidence type="ECO:0000313" key="3">
    <source>
        <dbReference type="Proteomes" id="UP001203342"/>
    </source>
</evidence>
<accession>A0ABT0TFF3</accession>
<proteinExistence type="predicted"/>
<evidence type="ECO:0000313" key="2">
    <source>
        <dbReference type="EMBL" id="MCL9769715.1"/>
    </source>
</evidence>
<feature type="transmembrane region" description="Helical" evidence="1">
    <location>
        <begin position="45"/>
        <end position="61"/>
    </location>
</feature>
<dbReference type="EMBL" id="JAMLJN010000003">
    <property type="protein sequence ID" value="MCL9769715.1"/>
    <property type="molecule type" value="Genomic_DNA"/>
</dbReference>
<reference evidence="2 3" key="1">
    <citation type="submission" date="2022-05" db="EMBL/GenBank/DDBJ databases">
        <title>Flavobacterium sp., isolated from activated sludge.</title>
        <authorList>
            <person name="Ran Q."/>
        </authorList>
    </citation>
    <scope>NUCLEOTIDE SEQUENCE [LARGE SCALE GENOMIC DNA]</scope>
    <source>
        <strain evidence="2 3">HXWNR69</strain>
    </source>
</reference>
<dbReference type="RefSeq" id="WP_250580803.1">
    <property type="nucleotide sequence ID" value="NZ_JAMLJN010000003.1"/>
</dbReference>
<dbReference type="Proteomes" id="UP001203342">
    <property type="component" value="Unassembled WGS sequence"/>
</dbReference>
<keyword evidence="1" id="KW-0472">Membrane</keyword>